<evidence type="ECO:0000256" key="2">
    <source>
        <dbReference type="SAM" id="MobiDB-lite"/>
    </source>
</evidence>
<name>A0A139ANF7_GONPJ</name>
<dbReference type="EMBL" id="KQ965743">
    <property type="protein sequence ID" value="KXS18279.1"/>
    <property type="molecule type" value="Genomic_DNA"/>
</dbReference>
<gene>
    <name evidence="4" type="ORF">M427DRAFT_226169</name>
</gene>
<dbReference type="GO" id="GO:0016787">
    <property type="term" value="F:hydrolase activity"/>
    <property type="evidence" value="ECO:0007669"/>
    <property type="project" value="UniProtKB-KW"/>
</dbReference>
<evidence type="ECO:0000313" key="5">
    <source>
        <dbReference type="Proteomes" id="UP000070544"/>
    </source>
</evidence>
<dbReference type="OMA" id="HEGLECQ"/>
<reference evidence="4 5" key="1">
    <citation type="journal article" date="2015" name="Genome Biol. Evol.">
        <title>Phylogenomic analyses indicate that early fungi evolved digesting cell walls of algal ancestors of land plants.</title>
        <authorList>
            <person name="Chang Y."/>
            <person name="Wang S."/>
            <person name="Sekimoto S."/>
            <person name="Aerts A.L."/>
            <person name="Choi C."/>
            <person name="Clum A."/>
            <person name="LaButti K.M."/>
            <person name="Lindquist E.A."/>
            <person name="Yee Ngan C."/>
            <person name="Ohm R.A."/>
            <person name="Salamov A.A."/>
            <person name="Grigoriev I.V."/>
            <person name="Spatafora J.W."/>
            <person name="Berbee M.L."/>
        </authorList>
    </citation>
    <scope>NUCLEOTIDE SEQUENCE [LARGE SCALE GENOMIC DNA]</scope>
    <source>
        <strain evidence="4 5">JEL478</strain>
    </source>
</reference>
<feature type="domain" description="Helicase C-terminal" evidence="3">
    <location>
        <begin position="25"/>
        <end position="87"/>
    </location>
</feature>
<feature type="compositionally biased region" description="Acidic residues" evidence="2">
    <location>
        <begin position="180"/>
        <end position="198"/>
    </location>
</feature>
<dbReference type="PANTHER" id="PTHR45865:SF1">
    <property type="entry name" value="E3 UBIQUITIN-PROTEIN LIGASE SHPRH"/>
    <property type="match status" value="1"/>
</dbReference>
<keyword evidence="5" id="KW-1185">Reference proteome</keyword>
<proteinExistence type="predicted"/>
<dbReference type="PANTHER" id="PTHR45865">
    <property type="entry name" value="E3 UBIQUITIN-PROTEIN LIGASE SHPRH FAMILY MEMBER"/>
    <property type="match status" value="1"/>
</dbReference>
<accession>A0A139ANF7</accession>
<dbReference type="OrthoDB" id="448448at2759"/>
<dbReference type="InterPro" id="IPR001650">
    <property type="entry name" value="Helicase_C-like"/>
</dbReference>
<evidence type="ECO:0000313" key="4">
    <source>
        <dbReference type="EMBL" id="KXS18279.1"/>
    </source>
</evidence>
<dbReference type="AlphaFoldDB" id="A0A139ANF7"/>
<dbReference type="InterPro" id="IPR049730">
    <property type="entry name" value="SNF2/RAD54-like_C"/>
</dbReference>
<dbReference type="Pfam" id="PF00271">
    <property type="entry name" value="Helicase_C"/>
    <property type="match status" value="1"/>
</dbReference>
<dbReference type="STRING" id="1344416.A0A139ANF7"/>
<protein>
    <recommendedName>
        <fullName evidence="3">Helicase C-terminal domain-containing protein</fullName>
    </recommendedName>
</protein>
<dbReference type="InterPro" id="IPR027417">
    <property type="entry name" value="P-loop_NTPase"/>
</dbReference>
<evidence type="ECO:0000259" key="3">
    <source>
        <dbReference type="Pfam" id="PF00271"/>
    </source>
</evidence>
<keyword evidence="1" id="KW-0378">Hydrolase</keyword>
<dbReference type="InterPro" id="IPR052583">
    <property type="entry name" value="ATP-helicase/E3_Ub-Ligase"/>
</dbReference>
<dbReference type="Proteomes" id="UP000070544">
    <property type="component" value="Unassembled WGS sequence"/>
</dbReference>
<evidence type="ECO:0000256" key="1">
    <source>
        <dbReference type="ARBA" id="ARBA00022801"/>
    </source>
</evidence>
<organism evidence="4 5">
    <name type="scientific">Gonapodya prolifera (strain JEL478)</name>
    <name type="common">Monoblepharis prolifera</name>
    <dbReference type="NCBI Taxonomy" id="1344416"/>
    <lineage>
        <taxon>Eukaryota</taxon>
        <taxon>Fungi</taxon>
        <taxon>Fungi incertae sedis</taxon>
        <taxon>Chytridiomycota</taxon>
        <taxon>Chytridiomycota incertae sedis</taxon>
        <taxon>Monoblepharidomycetes</taxon>
        <taxon>Monoblepharidales</taxon>
        <taxon>Gonapodyaceae</taxon>
        <taxon>Gonapodya</taxon>
    </lineage>
</organism>
<sequence length="212" mass="23444">MHNWVFEALTRNGVVSVNFNTPSLERRRQALDAIKTDPKVRVILVSLKSREGAAGLTLTCCTAVYLLEPIMNPGLEAQAIGRVNRIGQTRETTVIRLVMSGTIEETILKYAESKKMNASNQIPQGDGAAGSSFESSKAQPFDFFLGEKEEFQTGQVLEMFGLTMEELKMARRREGGRNEGDEESDGDNESDEEDESDPESERAQESESDSDA</sequence>
<dbReference type="CDD" id="cd18793">
    <property type="entry name" value="SF2_C_SNF"/>
    <property type="match status" value="1"/>
</dbReference>
<dbReference type="SUPFAM" id="SSF52540">
    <property type="entry name" value="P-loop containing nucleoside triphosphate hydrolases"/>
    <property type="match status" value="1"/>
</dbReference>
<feature type="region of interest" description="Disordered" evidence="2">
    <location>
        <begin position="171"/>
        <end position="212"/>
    </location>
</feature>
<dbReference type="Gene3D" id="3.40.50.300">
    <property type="entry name" value="P-loop containing nucleotide triphosphate hydrolases"/>
    <property type="match status" value="1"/>
</dbReference>